<dbReference type="RefSeq" id="WP_225740812.1">
    <property type="nucleotide sequence ID" value="NZ_AQHF01000034.1"/>
</dbReference>
<evidence type="ECO:0000256" key="4">
    <source>
        <dbReference type="ARBA" id="ARBA00023002"/>
    </source>
</evidence>
<keyword evidence="2" id="KW-0285">Flavoprotein</keyword>
<dbReference type="GO" id="GO:0010181">
    <property type="term" value="F:FMN binding"/>
    <property type="evidence" value="ECO:0007669"/>
    <property type="project" value="InterPro"/>
</dbReference>
<accession>A0A8I0MZ66</accession>
<evidence type="ECO:0000256" key="2">
    <source>
        <dbReference type="ARBA" id="ARBA00022630"/>
    </source>
</evidence>
<dbReference type="InterPro" id="IPR000659">
    <property type="entry name" value="Pyridox_Oxase"/>
</dbReference>
<dbReference type="SUPFAM" id="SSF50475">
    <property type="entry name" value="FMN-binding split barrel"/>
    <property type="match status" value="1"/>
</dbReference>
<protein>
    <recommendedName>
        <fullName evidence="5">Pyridoxamine 5'-phosphate oxidase N-terminal domain-containing protein</fullName>
    </recommendedName>
</protein>
<gene>
    <name evidence="6" type="ORF">PPEP_b0357</name>
</gene>
<sequence length="92" mass="10341">MDDPIDKFNTLWEQALLDTPLKQKSAVCVSTINEDGFPESRFVDLKSVSKCGLVFCTYLDSNKGNDIRRDPKVSLALWWDHIGIQIRAVGVA</sequence>
<dbReference type="PANTHER" id="PTHR10851:SF0">
    <property type="entry name" value="PYRIDOXINE-5'-PHOSPHATE OXIDASE"/>
    <property type="match status" value="1"/>
</dbReference>
<dbReference type="Gene3D" id="2.30.110.10">
    <property type="entry name" value="Electron Transport, Fmn-binding Protein, Chain A"/>
    <property type="match status" value="1"/>
</dbReference>
<evidence type="ECO:0000256" key="3">
    <source>
        <dbReference type="ARBA" id="ARBA00022643"/>
    </source>
</evidence>
<evidence type="ECO:0000259" key="5">
    <source>
        <dbReference type="Pfam" id="PF01243"/>
    </source>
</evidence>
<feature type="domain" description="Pyridoxamine 5'-phosphate oxidase N-terminal" evidence="5">
    <location>
        <begin position="20"/>
        <end position="91"/>
    </location>
</feature>
<comment type="caution">
    <text evidence="6">The sequence shown here is derived from an EMBL/GenBank/DDBJ whole genome shotgun (WGS) entry which is preliminary data.</text>
</comment>
<keyword evidence="3" id="KW-0288">FMN</keyword>
<reference evidence="6 7" key="1">
    <citation type="submission" date="2015-06" db="EMBL/GenBank/DDBJ databases">
        <title>Genome sequence of Pseudoalteromonas peptidolytica.</title>
        <authorList>
            <person name="Xie B.-B."/>
            <person name="Rong J.-C."/>
            <person name="Qin Q.-L."/>
            <person name="Zhang Y.-Z."/>
        </authorList>
    </citation>
    <scope>NUCLEOTIDE SEQUENCE [LARGE SCALE GENOMIC DNA]</scope>
    <source>
        <strain evidence="6 7">F12-50-A1</strain>
    </source>
</reference>
<dbReference type="AlphaFoldDB" id="A0A8I0MZ66"/>
<keyword evidence="7" id="KW-1185">Reference proteome</keyword>
<dbReference type="GO" id="GO:0008615">
    <property type="term" value="P:pyridoxine biosynthetic process"/>
    <property type="evidence" value="ECO:0007669"/>
    <property type="project" value="InterPro"/>
</dbReference>
<dbReference type="InterPro" id="IPR012349">
    <property type="entry name" value="Split_barrel_FMN-bd"/>
</dbReference>
<dbReference type="Proteomes" id="UP000660708">
    <property type="component" value="Unassembled WGS sequence"/>
</dbReference>
<dbReference type="PANTHER" id="PTHR10851">
    <property type="entry name" value="PYRIDOXINE-5-PHOSPHATE OXIDASE"/>
    <property type="match status" value="1"/>
</dbReference>
<comment type="cofactor">
    <cofactor evidence="1">
        <name>FMN</name>
        <dbReference type="ChEBI" id="CHEBI:58210"/>
    </cofactor>
</comment>
<proteinExistence type="predicted"/>
<evidence type="ECO:0000313" key="6">
    <source>
        <dbReference type="EMBL" id="MBE0348576.1"/>
    </source>
</evidence>
<evidence type="ECO:0000313" key="7">
    <source>
        <dbReference type="Proteomes" id="UP000660708"/>
    </source>
</evidence>
<dbReference type="InterPro" id="IPR011576">
    <property type="entry name" value="Pyridox_Oxase_N"/>
</dbReference>
<dbReference type="Pfam" id="PF01243">
    <property type="entry name" value="PNPOx_N"/>
    <property type="match status" value="1"/>
</dbReference>
<name>A0A8I0MZ66_9GAMM</name>
<keyword evidence="4" id="KW-0560">Oxidoreductase</keyword>
<dbReference type="GO" id="GO:0004733">
    <property type="term" value="F:pyridoxamine phosphate oxidase activity"/>
    <property type="evidence" value="ECO:0007669"/>
    <property type="project" value="InterPro"/>
</dbReference>
<organism evidence="6 7">
    <name type="scientific">Pseudoalteromonas peptidolytica F12-50-A1</name>
    <dbReference type="NCBI Taxonomy" id="1315280"/>
    <lineage>
        <taxon>Bacteria</taxon>
        <taxon>Pseudomonadati</taxon>
        <taxon>Pseudomonadota</taxon>
        <taxon>Gammaproteobacteria</taxon>
        <taxon>Alteromonadales</taxon>
        <taxon>Pseudoalteromonadaceae</taxon>
        <taxon>Pseudoalteromonas</taxon>
    </lineage>
</organism>
<evidence type="ECO:0000256" key="1">
    <source>
        <dbReference type="ARBA" id="ARBA00001917"/>
    </source>
</evidence>
<dbReference type="EMBL" id="AQHF01000034">
    <property type="protein sequence ID" value="MBE0348576.1"/>
    <property type="molecule type" value="Genomic_DNA"/>
</dbReference>